<dbReference type="RefSeq" id="WP_004271259.1">
    <property type="nucleotide sequence ID" value="NZ_BJOQ01000010.1"/>
</dbReference>
<accession>A0A1B2A3S6</accession>
<sequence>MAEKLFVLSGYLKGHDLKQQVVADVLGKTLTTANRKIRGKIPFTVKEIQLLHDRLGIPIDVFF</sequence>
<reference evidence="1" key="1">
    <citation type="submission" date="2023-02" db="EMBL/GenBank/DDBJ databases">
        <title>Complete genome sequence of Lactobacillus curvatus CACC879 isolated from Pig feces.</title>
        <authorList>
            <person name="Park S."/>
            <person name="Park M.A."/>
            <person name="Kim D.-H."/>
            <person name="Kim Y."/>
        </authorList>
    </citation>
    <scope>NUCLEOTIDE SEQUENCE</scope>
    <source>
        <strain evidence="1">Curvatus</strain>
        <plasmid evidence="1">p1_CACC879</plasmid>
    </source>
</reference>
<dbReference type="SUPFAM" id="SSF47413">
    <property type="entry name" value="lambda repressor-like DNA-binding domains"/>
    <property type="match status" value="1"/>
</dbReference>
<dbReference type="GO" id="GO:0003677">
    <property type="term" value="F:DNA binding"/>
    <property type="evidence" value="ECO:0007669"/>
    <property type="project" value="InterPro"/>
</dbReference>
<keyword evidence="1" id="KW-0614">Plasmid</keyword>
<dbReference type="Pfam" id="PF08667">
    <property type="entry name" value="BetR"/>
    <property type="match status" value="1"/>
</dbReference>
<geneLocation type="plasmid" evidence="1 2">
    <name>p1_CACC879</name>
</geneLocation>
<evidence type="ECO:0000313" key="2">
    <source>
        <dbReference type="Proteomes" id="UP001215533"/>
    </source>
</evidence>
<dbReference type="InterPro" id="IPR010982">
    <property type="entry name" value="Lambda_DNA-bd_dom_sf"/>
</dbReference>
<protein>
    <submittedName>
        <fullName evidence="1">Helix-turn-helix domain-containing protein</fullName>
    </submittedName>
</protein>
<proteinExistence type="predicted"/>
<dbReference type="AlphaFoldDB" id="A0A1B2A3S6"/>
<evidence type="ECO:0000313" key="1">
    <source>
        <dbReference type="EMBL" id="WDC92983.1"/>
    </source>
</evidence>
<dbReference type="GeneID" id="49611738"/>
<dbReference type="InterPro" id="IPR013975">
    <property type="entry name" value="Tscrpt_reg_BetR_N"/>
</dbReference>
<dbReference type="OrthoDB" id="2307759at2"/>
<gene>
    <name evidence="1" type="ORF">PSR33_07435</name>
</gene>
<dbReference type="Proteomes" id="UP001215533">
    <property type="component" value="Plasmid p1_CACC879"/>
</dbReference>
<dbReference type="EMBL" id="CP117684">
    <property type="protein sequence ID" value="WDC92983.1"/>
    <property type="molecule type" value="Genomic_DNA"/>
</dbReference>
<name>A0A1B2A3S6_LATCU</name>
<organism evidence="1 2">
    <name type="scientific">Latilactobacillus curvatus</name>
    <name type="common">Lactobacillus curvatus</name>
    <dbReference type="NCBI Taxonomy" id="28038"/>
    <lineage>
        <taxon>Bacteria</taxon>
        <taxon>Bacillati</taxon>
        <taxon>Bacillota</taxon>
        <taxon>Bacilli</taxon>
        <taxon>Lactobacillales</taxon>
        <taxon>Lactobacillaceae</taxon>
        <taxon>Latilactobacillus</taxon>
    </lineage>
</organism>